<dbReference type="Proteomes" id="UP000008909">
    <property type="component" value="Unassembled WGS sequence"/>
</dbReference>
<evidence type="ECO:0000256" key="4">
    <source>
        <dbReference type="PROSITE-ProRule" id="PRU00192"/>
    </source>
</evidence>
<evidence type="ECO:0000313" key="9">
    <source>
        <dbReference type="Proteomes" id="UP000008909"/>
    </source>
</evidence>
<dbReference type="InterPro" id="IPR036028">
    <property type="entry name" value="SH3-like_dom_sf"/>
</dbReference>
<keyword evidence="1 4" id="KW-0728">SH3 domain</keyword>
<dbReference type="PROSITE" id="PS50002">
    <property type="entry name" value="SH3"/>
    <property type="match status" value="1"/>
</dbReference>
<name>H2KSE3_CLOSI</name>
<dbReference type="SUPFAM" id="SSF50044">
    <property type="entry name" value="SH3-domain"/>
    <property type="match status" value="1"/>
</dbReference>
<feature type="compositionally biased region" description="Polar residues" evidence="5">
    <location>
        <begin position="1337"/>
        <end position="1352"/>
    </location>
</feature>
<feature type="region of interest" description="Disordered" evidence="5">
    <location>
        <begin position="414"/>
        <end position="492"/>
    </location>
</feature>
<evidence type="ECO:0000259" key="6">
    <source>
        <dbReference type="PROSITE" id="PS50002"/>
    </source>
</evidence>
<sequence>MDYSCGLGPHLGGSLRRSSNIRRSISSSKYIGGIDWHLRTQFIEQSKCLDLKLDIDCTVLAELQEFYRRRAVVEQDYADALAKLANTLKQRHANETAKRPHWAPYTTTTILNTLLGSTLRLSEAHSTLADLFAKQMVQRLADMDEDAVRLHKQCREMMSCCQDRVLSNTAKLQADLREYMNKQTATIEAGRVCRRFEDKLTVSDQKARSKGKDPTTSQRYLRSQKEFEAKQQVYTNATLATARARNDYLLQLAATNHSVARYFTEEAPDIIDCLACGFHNSLARSAMMHLSCEEALKSLHGHIVEMFNRNITALDWRRDKACFFKYNEHGFTRPGAFVYVPCKEDTESQIRADGVLREELETAADQLSAEIDKLRASTEETWKTLEHVEKSLLELINQKDCDVSQLFVSEHPRRRRSVGASSITNGSSAAGGSSGLGSSLGTIVSNSSTSSSPVTARGPSPISGGKLQDQSSGGRGQTPSSPAAQSSGENPSGMYLALRSAYREARIEQEKFYLERFAFYTQEVHRCQVLQVRLAEIRRALAATQPASHSAPENAVTMRPISNVPYRYAVPVLPTASTGLPASKGRPQTDDTSEVSFDLAQSPPPPPPAPQSESACRLMRSKVNLKDKSLVQVRNPEPVTQSTLVQKPHKTRRVLQVPNVGKPKLFGGTIDEYVEATKQPIPCILLSCTRAIVQFGMHQQGIFRVSASQTEINEFKAAFEEGFDPLVDAREARDINSAAGLLKLYFRELGEPPFPHSIFKNLIECTNKQSDMDETARRLRQVVIQGLSRPVFIVMRFLFAFLKHVSEHADENSMDAYNLAVCFGPTLMPIPTELLQVHQQTSVIELIKTFITHHAMIFDPLVPGPVYMKHVLPANSQMSSSKISTPGTDSNRSEDLPLTYVQSVASEVAQTALRRNLSAHAQSPTDVRGSNLSEDTKSSSNGDLPGADLSVGHASSMDELDRGTEREEESLSADELRSISDSEASEAPYTLAVAQADFVGTTPRELSFQQGDEIVLYRRLNKHWWDGQLVTDLTGTRGLVPHLYVVPKTALACLSAASDEGQLNQSQMEEKGESLDASDESADLLDIREGSTNADGKQQSQQDLLLKASEINYVSIVSELASKHNAAGETIDQKNVMNTSVYENMTEPHTSSVTVPVQPQPCQESVESPSIPVPSSGRSHSTPTTGSFPANSPITADVNQRRTESIPSLQHSSALRHTVSCSLSGQLSTLPEDEAITNQVTFRASPVCRHISSNVPSAENEAQARFLSHADIDNQLAEFMRNLNSLERADTEGSNLRTMQRARELSRKFQLPCPKHTPDLVMDLPLTNDLSVPRRTGSVQSTLPPNLDSSSADHFAEQGVDTMRKRPEQRQDFPASETASSSRSVSKKPSISVNPDSRCLFPTARPLEDEPKRISIADRVAAFEASSPSSDTPPRLFPRPAIAPKPPRE</sequence>
<dbReference type="InterPro" id="IPR001452">
    <property type="entry name" value="SH3_domain"/>
</dbReference>
<feature type="compositionally biased region" description="Low complexity" evidence="5">
    <location>
        <begin position="1164"/>
        <end position="1176"/>
    </location>
</feature>
<dbReference type="PROSITE" id="PS50238">
    <property type="entry name" value="RHOGAP"/>
    <property type="match status" value="1"/>
</dbReference>
<feature type="domain" description="SH3" evidence="6">
    <location>
        <begin position="987"/>
        <end position="1050"/>
    </location>
</feature>
<evidence type="ECO:0000256" key="3">
    <source>
        <dbReference type="ARBA" id="ARBA00023054"/>
    </source>
</evidence>
<feature type="compositionally biased region" description="Pro residues" evidence="5">
    <location>
        <begin position="1435"/>
        <end position="1449"/>
    </location>
</feature>
<dbReference type="SMART" id="SM00326">
    <property type="entry name" value="SH3"/>
    <property type="match status" value="1"/>
</dbReference>
<feature type="compositionally biased region" description="Basic and acidic residues" evidence="5">
    <location>
        <begin position="1362"/>
        <end position="1371"/>
    </location>
</feature>
<feature type="compositionally biased region" description="Polar residues" evidence="5">
    <location>
        <begin position="919"/>
        <end position="942"/>
    </location>
</feature>
<feature type="compositionally biased region" description="Polar residues" evidence="5">
    <location>
        <begin position="1177"/>
        <end position="1194"/>
    </location>
</feature>
<proteinExistence type="predicted"/>
<dbReference type="Gene3D" id="2.30.30.40">
    <property type="entry name" value="SH3 Domains"/>
    <property type="match status" value="1"/>
</dbReference>
<dbReference type="PANTHER" id="PTHR14166">
    <property type="entry name" value="SLIT-ROBO RHO GTPASE ACTIVATING PROTEIN"/>
    <property type="match status" value="1"/>
</dbReference>
<dbReference type="InterPro" id="IPR051627">
    <property type="entry name" value="SLIT-ROBO_RhoGAP"/>
</dbReference>
<dbReference type="Gene3D" id="1.20.1270.60">
    <property type="entry name" value="Arfaptin homology (AH) domain/BAR domain"/>
    <property type="match status" value="1"/>
</dbReference>
<feature type="domain" description="Rho-GAP" evidence="7">
    <location>
        <begin position="668"/>
        <end position="858"/>
    </location>
</feature>
<dbReference type="Pfam" id="PF00620">
    <property type="entry name" value="RhoGAP"/>
    <property type="match status" value="1"/>
</dbReference>
<feature type="compositionally biased region" description="Polar residues" evidence="5">
    <location>
        <begin position="1147"/>
        <end position="1163"/>
    </location>
</feature>
<feature type="region of interest" description="Disordered" evidence="5">
    <location>
        <begin position="1147"/>
        <end position="1194"/>
    </location>
</feature>
<feature type="region of interest" description="Disordered" evidence="5">
    <location>
        <begin position="917"/>
        <end position="983"/>
    </location>
</feature>
<dbReference type="SMART" id="SM00324">
    <property type="entry name" value="RhoGAP"/>
    <property type="match status" value="1"/>
</dbReference>
<dbReference type="GO" id="GO:0007165">
    <property type="term" value="P:signal transduction"/>
    <property type="evidence" value="ECO:0007669"/>
    <property type="project" value="InterPro"/>
</dbReference>
<evidence type="ECO:0000313" key="8">
    <source>
        <dbReference type="EMBL" id="GAA31107.2"/>
    </source>
</evidence>
<protein>
    <submittedName>
        <fullName evidence="8">SLIT-ROBO Rho GTPase activating protein</fullName>
    </submittedName>
</protein>
<dbReference type="InterPro" id="IPR001060">
    <property type="entry name" value="FCH_dom"/>
</dbReference>
<dbReference type="Gene3D" id="1.10.555.10">
    <property type="entry name" value="Rho GTPase activation protein"/>
    <property type="match status" value="1"/>
</dbReference>
<dbReference type="SMART" id="SM00055">
    <property type="entry name" value="FCH"/>
    <property type="match status" value="1"/>
</dbReference>
<feature type="region of interest" description="Disordered" evidence="5">
    <location>
        <begin position="575"/>
        <end position="614"/>
    </location>
</feature>
<evidence type="ECO:0000256" key="2">
    <source>
        <dbReference type="ARBA" id="ARBA00022468"/>
    </source>
</evidence>
<dbReference type="SUPFAM" id="SSF48350">
    <property type="entry name" value="GTPase activation domain, GAP"/>
    <property type="match status" value="1"/>
</dbReference>
<keyword evidence="2" id="KW-0343">GTPase activation</keyword>
<dbReference type="SUPFAM" id="SSF103657">
    <property type="entry name" value="BAR/IMD domain-like"/>
    <property type="match status" value="1"/>
</dbReference>
<dbReference type="GO" id="GO:0005096">
    <property type="term" value="F:GTPase activator activity"/>
    <property type="evidence" value="ECO:0007669"/>
    <property type="project" value="UniProtKB-KW"/>
</dbReference>
<accession>H2KSE3</accession>
<feature type="compositionally biased region" description="Low complexity" evidence="5">
    <location>
        <begin position="419"/>
        <end position="452"/>
    </location>
</feature>
<reference evidence="8" key="1">
    <citation type="journal article" date="2011" name="Genome Biol.">
        <title>The draft genome of the carcinogenic human liver fluke Clonorchis sinensis.</title>
        <authorList>
            <person name="Wang X."/>
            <person name="Chen W."/>
            <person name="Huang Y."/>
            <person name="Sun J."/>
            <person name="Men J."/>
            <person name="Liu H."/>
            <person name="Luo F."/>
            <person name="Guo L."/>
            <person name="Lv X."/>
            <person name="Deng C."/>
            <person name="Zhou C."/>
            <person name="Fan Y."/>
            <person name="Li X."/>
            <person name="Huang L."/>
            <person name="Hu Y."/>
            <person name="Liang C."/>
            <person name="Hu X."/>
            <person name="Xu J."/>
            <person name="Yu X."/>
        </authorList>
    </citation>
    <scope>NUCLEOTIDE SEQUENCE [LARGE SCALE GENOMIC DNA]</scope>
    <source>
        <strain evidence="8">Henan</strain>
    </source>
</reference>
<keyword evidence="9" id="KW-1185">Reference proteome</keyword>
<reference key="2">
    <citation type="submission" date="2011-10" db="EMBL/GenBank/DDBJ databases">
        <title>The genome and transcriptome sequence of Clonorchis sinensis provide insights into the carcinogenic liver fluke.</title>
        <authorList>
            <person name="Wang X."/>
            <person name="Huang Y."/>
            <person name="Chen W."/>
            <person name="Liu H."/>
            <person name="Guo L."/>
            <person name="Chen Y."/>
            <person name="Luo F."/>
            <person name="Zhou W."/>
            <person name="Sun J."/>
            <person name="Mao Q."/>
            <person name="Liang P."/>
            <person name="Zhou C."/>
            <person name="Tian Y."/>
            <person name="Men J."/>
            <person name="Lv X."/>
            <person name="Huang L."/>
            <person name="Zhou J."/>
            <person name="Hu Y."/>
            <person name="Li R."/>
            <person name="Zhang F."/>
            <person name="Lei H."/>
            <person name="Li X."/>
            <person name="Hu X."/>
            <person name="Liang C."/>
            <person name="Xu J."/>
            <person name="Wu Z."/>
            <person name="Yu X."/>
        </authorList>
    </citation>
    <scope>NUCLEOTIDE SEQUENCE</scope>
    <source>
        <strain>Henan</strain>
    </source>
</reference>
<dbReference type="InterPro" id="IPR027267">
    <property type="entry name" value="AH/BAR_dom_sf"/>
</dbReference>
<gene>
    <name evidence="8" type="ORF">CLF_109052</name>
</gene>
<evidence type="ECO:0000256" key="5">
    <source>
        <dbReference type="SAM" id="MobiDB-lite"/>
    </source>
</evidence>
<dbReference type="Pfam" id="PF00611">
    <property type="entry name" value="FCH"/>
    <property type="match status" value="1"/>
</dbReference>
<dbReference type="InterPro" id="IPR008936">
    <property type="entry name" value="Rho_GTPase_activation_prot"/>
</dbReference>
<evidence type="ECO:0000259" key="7">
    <source>
        <dbReference type="PROSITE" id="PS50238"/>
    </source>
</evidence>
<feature type="compositionally biased region" description="Low complexity" evidence="5">
    <location>
        <begin position="1374"/>
        <end position="1393"/>
    </location>
</feature>
<organism evidence="8 9">
    <name type="scientific">Clonorchis sinensis</name>
    <name type="common">Chinese liver fluke</name>
    <dbReference type="NCBI Taxonomy" id="79923"/>
    <lineage>
        <taxon>Eukaryota</taxon>
        <taxon>Metazoa</taxon>
        <taxon>Spiralia</taxon>
        <taxon>Lophotrochozoa</taxon>
        <taxon>Platyhelminthes</taxon>
        <taxon>Trematoda</taxon>
        <taxon>Digenea</taxon>
        <taxon>Opisthorchiida</taxon>
        <taxon>Opisthorchiata</taxon>
        <taxon>Opisthorchiidae</taxon>
        <taxon>Clonorchis</taxon>
    </lineage>
</organism>
<dbReference type="Pfam" id="PF00018">
    <property type="entry name" value="SH3_1"/>
    <property type="match status" value="1"/>
</dbReference>
<dbReference type="EMBL" id="DF143373">
    <property type="protein sequence ID" value="GAA31107.2"/>
    <property type="molecule type" value="Genomic_DNA"/>
</dbReference>
<keyword evidence="3" id="KW-0175">Coiled coil</keyword>
<feature type="compositionally biased region" description="Polar residues" evidence="5">
    <location>
        <begin position="468"/>
        <end position="490"/>
    </location>
</feature>
<dbReference type="InterPro" id="IPR000198">
    <property type="entry name" value="RhoGAP_dom"/>
</dbReference>
<feature type="region of interest" description="Disordered" evidence="5">
    <location>
        <begin position="1332"/>
        <end position="1449"/>
    </location>
</feature>
<feature type="compositionally biased region" description="Basic and acidic residues" evidence="5">
    <location>
        <begin position="1406"/>
        <end position="1416"/>
    </location>
</feature>
<evidence type="ECO:0000256" key="1">
    <source>
        <dbReference type="ARBA" id="ARBA00022443"/>
    </source>
</evidence>